<gene>
    <name evidence="2" type="ORF">SAMN05518684_10632</name>
</gene>
<feature type="transmembrane region" description="Helical" evidence="1">
    <location>
        <begin position="284"/>
        <end position="312"/>
    </location>
</feature>
<evidence type="ECO:0000313" key="3">
    <source>
        <dbReference type="Proteomes" id="UP000198571"/>
    </source>
</evidence>
<keyword evidence="3" id="KW-1185">Reference proteome</keyword>
<dbReference type="PANTHER" id="PTHR37305">
    <property type="entry name" value="INTEGRAL MEMBRANE PROTEIN-RELATED"/>
    <property type="match status" value="1"/>
</dbReference>
<dbReference type="Proteomes" id="UP000198571">
    <property type="component" value="Unassembled WGS sequence"/>
</dbReference>
<feature type="transmembrane region" description="Helical" evidence="1">
    <location>
        <begin position="150"/>
        <end position="180"/>
    </location>
</feature>
<dbReference type="STRING" id="1601833.SAMN05518684_10632"/>
<feature type="transmembrane region" description="Helical" evidence="1">
    <location>
        <begin position="211"/>
        <end position="232"/>
    </location>
</feature>
<evidence type="ECO:0000256" key="1">
    <source>
        <dbReference type="SAM" id="Phobius"/>
    </source>
</evidence>
<keyword evidence="1" id="KW-0472">Membrane</keyword>
<dbReference type="PANTHER" id="PTHR37305:SF1">
    <property type="entry name" value="MEMBRANE PROTEIN"/>
    <property type="match status" value="1"/>
</dbReference>
<proteinExistence type="predicted"/>
<dbReference type="GO" id="GO:0140359">
    <property type="term" value="F:ABC-type transporter activity"/>
    <property type="evidence" value="ECO:0007669"/>
    <property type="project" value="InterPro"/>
</dbReference>
<evidence type="ECO:0000313" key="2">
    <source>
        <dbReference type="EMBL" id="SER99599.1"/>
    </source>
</evidence>
<organism evidence="2 3">
    <name type="scientific">Salipaludibacillus aurantiacus</name>
    <dbReference type="NCBI Taxonomy" id="1601833"/>
    <lineage>
        <taxon>Bacteria</taxon>
        <taxon>Bacillati</taxon>
        <taxon>Bacillota</taxon>
        <taxon>Bacilli</taxon>
        <taxon>Bacillales</taxon>
        <taxon>Bacillaceae</taxon>
    </lineage>
</organism>
<dbReference type="Pfam" id="PF12679">
    <property type="entry name" value="ABC2_membrane_2"/>
    <property type="match status" value="1"/>
</dbReference>
<sequence>MLPLLKNEWIKLWNKKQTWIFAAAIVVLMIAITAVYYSFIEETTVPQGQNWEIALETEIAEQEEILANEDEEWVRESAEQKIEENEALLAAGVDPNITNNMTFMNETLLVATSFITLFSVIAASSIVSFEIDNGTMKHLLIRPFERWQFLLAKFLTVVGFSAALFVLLGIVNLILGTLFFGAGSPSTPVMEMNFDGNNLYTTIDKVLPQKAGLYFLNLLMFIIISFSISILFKSQTLAVGIGIFILFATSISQAFTALLGETAWYKYVFLPHMDLPAYVVREELLPGVGLGFSVGVLAVYALVFIGASTVYFQKRDLA</sequence>
<protein>
    <submittedName>
        <fullName evidence="2">ABC-2 type transport system permease protein</fullName>
    </submittedName>
</protein>
<feature type="transmembrane region" description="Helical" evidence="1">
    <location>
        <begin position="239"/>
        <end position="264"/>
    </location>
</feature>
<name>A0A1H9TRD3_9BACI</name>
<dbReference type="AlphaFoldDB" id="A0A1H9TRD3"/>
<accession>A0A1H9TRD3</accession>
<keyword evidence="1" id="KW-0812">Transmembrane</keyword>
<reference evidence="3" key="1">
    <citation type="submission" date="2016-10" db="EMBL/GenBank/DDBJ databases">
        <authorList>
            <person name="Varghese N."/>
            <person name="Submissions S."/>
        </authorList>
    </citation>
    <scope>NUCLEOTIDE SEQUENCE [LARGE SCALE GENOMIC DNA]</scope>
    <source>
        <strain evidence="3">S9</strain>
    </source>
</reference>
<keyword evidence="1" id="KW-1133">Transmembrane helix</keyword>
<dbReference type="GO" id="GO:0005886">
    <property type="term" value="C:plasma membrane"/>
    <property type="evidence" value="ECO:0007669"/>
    <property type="project" value="UniProtKB-SubCell"/>
</dbReference>
<dbReference type="OrthoDB" id="8613028at2"/>
<feature type="transmembrane region" description="Helical" evidence="1">
    <location>
        <begin position="108"/>
        <end position="129"/>
    </location>
</feature>
<feature type="transmembrane region" description="Helical" evidence="1">
    <location>
        <begin position="20"/>
        <end position="40"/>
    </location>
</feature>
<dbReference type="EMBL" id="FOGT01000006">
    <property type="protein sequence ID" value="SER99599.1"/>
    <property type="molecule type" value="Genomic_DNA"/>
</dbReference>
<dbReference type="RefSeq" id="WP_093050487.1">
    <property type="nucleotide sequence ID" value="NZ_FOGT01000006.1"/>
</dbReference>